<comment type="similarity">
    <text evidence="1">Belongs to the aegerolysin family.</text>
</comment>
<evidence type="ECO:0000256" key="1">
    <source>
        <dbReference type="ARBA" id="ARBA00010795"/>
    </source>
</evidence>
<dbReference type="PIRSF" id="PIRSF007951">
    <property type="entry name" value="Hemolysin, aegerolysin type"/>
    <property type="match status" value="1"/>
</dbReference>
<keyword evidence="3" id="KW-1185">Reference proteome</keyword>
<organism evidence="2 3">
    <name type="scientific">Polyporus arcularius HHB13444</name>
    <dbReference type="NCBI Taxonomy" id="1314778"/>
    <lineage>
        <taxon>Eukaryota</taxon>
        <taxon>Fungi</taxon>
        <taxon>Dikarya</taxon>
        <taxon>Basidiomycota</taxon>
        <taxon>Agaricomycotina</taxon>
        <taxon>Agaricomycetes</taxon>
        <taxon>Polyporales</taxon>
        <taxon>Polyporaceae</taxon>
        <taxon>Polyporus</taxon>
    </lineage>
</organism>
<reference evidence="2 3" key="1">
    <citation type="journal article" date="2019" name="Nat. Ecol. Evol.">
        <title>Megaphylogeny resolves global patterns of mushroom evolution.</title>
        <authorList>
            <person name="Varga T."/>
            <person name="Krizsan K."/>
            <person name="Foldi C."/>
            <person name="Dima B."/>
            <person name="Sanchez-Garcia M."/>
            <person name="Sanchez-Ramirez S."/>
            <person name="Szollosi G.J."/>
            <person name="Szarkandi J.G."/>
            <person name="Papp V."/>
            <person name="Albert L."/>
            <person name="Andreopoulos W."/>
            <person name="Angelini C."/>
            <person name="Antonin V."/>
            <person name="Barry K.W."/>
            <person name="Bougher N.L."/>
            <person name="Buchanan P."/>
            <person name="Buyck B."/>
            <person name="Bense V."/>
            <person name="Catcheside P."/>
            <person name="Chovatia M."/>
            <person name="Cooper J."/>
            <person name="Damon W."/>
            <person name="Desjardin D."/>
            <person name="Finy P."/>
            <person name="Geml J."/>
            <person name="Haridas S."/>
            <person name="Hughes K."/>
            <person name="Justo A."/>
            <person name="Karasinski D."/>
            <person name="Kautmanova I."/>
            <person name="Kiss B."/>
            <person name="Kocsube S."/>
            <person name="Kotiranta H."/>
            <person name="LaButti K.M."/>
            <person name="Lechner B.E."/>
            <person name="Liimatainen K."/>
            <person name="Lipzen A."/>
            <person name="Lukacs Z."/>
            <person name="Mihaltcheva S."/>
            <person name="Morgado L.N."/>
            <person name="Niskanen T."/>
            <person name="Noordeloos M.E."/>
            <person name="Ohm R.A."/>
            <person name="Ortiz-Santana B."/>
            <person name="Ovrebo C."/>
            <person name="Racz N."/>
            <person name="Riley R."/>
            <person name="Savchenko A."/>
            <person name="Shiryaev A."/>
            <person name="Soop K."/>
            <person name="Spirin V."/>
            <person name="Szebenyi C."/>
            <person name="Tomsovsky M."/>
            <person name="Tulloss R.E."/>
            <person name="Uehling J."/>
            <person name="Grigoriev I.V."/>
            <person name="Vagvolgyi C."/>
            <person name="Papp T."/>
            <person name="Martin F.M."/>
            <person name="Miettinen O."/>
            <person name="Hibbett D.S."/>
            <person name="Nagy L.G."/>
        </authorList>
    </citation>
    <scope>NUCLEOTIDE SEQUENCE [LARGE SCALE GENOMIC DNA]</scope>
    <source>
        <strain evidence="2 3">HHB13444</strain>
    </source>
</reference>
<dbReference type="EMBL" id="ML211771">
    <property type="protein sequence ID" value="TFK80440.1"/>
    <property type="molecule type" value="Genomic_DNA"/>
</dbReference>
<dbReference type="STRING" id="1314778.A0A5C3NWP6"/>
<dbReference type="InParanoid" id="A0A5C3NWP6"/>
<dbReference type="Pfam" id="PF06355">
    <property type="entry name" value="Aegerolysin"/>
    <property type="match status" value="1"/>
</dbReference>
<proteinExistence type="inferred from homology"/>
<name>A0A5C3NWP6_9APHY</name>
<dbReference type="Proteomes" id="UP000308197">
    <property type="component" value="Unassembled WGS sequence"/>
</dbReference>
<dbReference type="Gene3D" id="2.60.270.50">
    <property type="match status" value="1"/>
</dbReference>
<protein>
    <submittedName>
        <fullName evidence="2">Pleurotolysin A</fullName>
    </submittedName>
</protein>
<evidence type="ECO:0000313" key="2">
    <source>
        <dbReference type="EMBL" id="TFK80440.1"/>
    </source>
</evidence>
<gene>
    <name evidence="2" type="ORF">K466DRAFT_591849</name>
</gene>
<accession>A0A5C3NWP6</accession>
<dbReference type="InterPro" id="IPR009413">
    <property type="entry name" value="Aegerolysin-typ"/>
</dbReference>
<evidence type="ECO:0000313" key="3">
    <source>
        <dbReference type="Proteomes" id="UP000308197"/>
    </source>
</evidence>
<dbReference type="AlphaFoldDB" id="A0A5C3NWP6"/>
<sequence length="149" mass="16923">MSFYDYLTERPTPYSHWVTMFTKNSGTVDIRLQALYLTDGKLFANGDKGKEFSTTQFNGYILHPGDEVQINACGREDSASGTTGWFDLIDCTNERRIRQFHWDCPWGSSTNTWTITDPNETWMVETKGANFVDGALGSIFIECLNKATH</sequence>
<dbReference type="GO" id="GO:0019836">
    <property type="term" value="P:symbiont-mediated hemolysis of host erythrocyte"/>
    <property type="evidence" value="ECO:0007669"/>
    <property type="project" value="InterPro"/>
</dbReference>